<name>A0AAV9BX97_ACOGR</name>
<organism evidence="2 3">
    <name type="scientific">Acorus gramineus</name>
    <name type="common">Dwarf sweet flag</name>
    <dbReference type="NCBI Taxonomy" id="55184"/>
    <lineage>
        <taxon>Eukaryota</taxon>
        <taxon>Viridiplantae</taxon>
        <taxon>Streptophyta</taxon>
        <taxon>Embryophyta</taxon>
        <taxon>Tracheophyta</taxon>
        <taxon>Spermatophyta</taxon>
        <taxon>Magnoliopsida</taxon>
        <taxon>Liliopsida</taxon>
        <taxon>Acoraceae</taxon>
        <taxon>Acorus</taxon>
    </lineage>
</organism>
<dbReference type="AlphaFoldDB" id="A0AAV9BX97"/>
<sequence>MHLKILVHALGFGKKGKPTEDVHLQIGFAPVAPKEITVVYAGGNLSMLVCRGSSVVRIEDLYAKEDRWQQPHIGVGEFVSEIWCRKSSSIADDPWWSRHREPSHHQSRRSNS</sequence>
<gene>
    <name evidence="2" type="ORF">QJS04_geneDACA015002</name>
</gene>
<reference evidence="2" key="2">
    <citation type="submission" date="2023-06" db="EMBL/GenBank/DDBJ databases">
        <authorList>
            <person name="Ma L."/>
            <person name="Liu K.-W."/>
            <person name="Li Z."/>
            <person name="Hsiao Y.-Y."/>
            <person name="Qi Y."/>
            <person name="Fu T."/>
            <person name="Tang G."/>
            <person name="Zhang D."/>
            <person name="Sun W.-H."/>
            <person name="Liu D.-K."/>
            <person name="Li Y."/>
            <person name="Chen G.-Z."/>
            <person name="Liu X.-D."/>
            <person name="Liao X.-Y."/>
            <person name="Jiang Y.-T."/>
            <person name="Yu X."/>
            <person name="Hao Y."/>
            <person name="Huang J."/>
            <person name="Zhao X.-W."/>
            <person name="Ke S."/>
            <person name="Chen Y.-Y."/>
            <person name="Wu W.-L."/>
            <person name="Hsu J.-L."/>
            <person name="Lin Y.-F."/>
            <person name="Huang M.-D."/>
            <person name="Li C.-Y."/>
            <person name="Huang L."/>
            <person name="Wang Z.-W."/>
            <person name="Zhao X."/>
            <person name="Zhong W.-Y."/>
            <person name="Peng D.-H."/>
            <person name="Ahmad S."/>
            <person name="Lan S."/>
            <person name="Zhang J.-S."/>
            <person name="Tsai W.-C."/>
            <person name="Van De Peer Y."/>
            <person name="Liu Z.-J."/>
        </authorList>
    </citation>
    <scope>NUCLEOTIDE SEQUENCE</scope>
    <source>
        <strain evidence="2">SCP</strain>
        <tissue evidence="2">Leaves</tissue>
    </source>
</reference>
<protein>
    <recommendedName>
        <fullName evidence="4">Galectin</fullName>
    </recommendedName>
</protein>
<comment type="caution">
    <text evidence="2">The sequence shown here is derived from an EMBL/GenBank/DDBJ whole genome shotgun (WGS) entry which is preliminary data.</text>
</comment>
<evidence type="ECO:0008006" key="4">
    <source>
        <dbReference type="Google" id="ProtNLM"/>
    </source>
</evidence>
<feature type="compositionally biased region" description="Basic and acidic residues" evidence="1">
    <location>
        <begin position="95"/>
        <end position="104"/>
    </location>
</feature>
<keyword evidence="3" id="KW-1185">Reference proteome</keyword>
<evidence type="ECO:0000313" key="2">
    <source>
        <dbReference type="EMBL" id="KAK1280869.1"/>
    </source>
</evidence>
<evidence type="ECO:0000313" key="3">
    <source>
        <dbReference type="Proteomes" id="UP001179952"/>
    </source>
</evidence>
<proteinExistence type="predicted"/>
<dbReference type="EMBL" id="JAUJYN010000001">
    <property type="protein sequence ID" value="KAK1280869.1"/>
    <property type="molecule type" value="Genomic_DNA"/>
</dbReference>
<accession>A0AAV9BX97</accession>
<reference evidence="2" key="1">
    <citation type="journal article" date="2023" name="Nat. Commun.">
        <title>Diploid and tetraploid genomes of Acorus and the evolution of monocots.</title>
        <authorList>
            <person name="Ma L."/>
            <person name="Liu K.W."/>
            <person name="Li Z."/>
            <person name="Hsiao Y.Y."/>
            <person name="Qi Y."/>
            <person name="Fu T."/>
            <person name="Tang G.D."/>
            <person name="Zhang D."/>
            <person name="Sun W.H."/>
            <person name="Liu D.K."/>
            <person name="Li Y."/>
            <person name="Chen G.Z."/>
            <person name="Liu X.D."/>
            <person name="Liao X.Y."/>
            <person name="Jiang Y.T."/>
            <person name="Yu X."/>
            <person name="Hao Y."/>
            <person name="Huang J."/>
            <person name="Zhao X.W."/>
            <person name="Ke S."/>
            <person name="Chen Y.Y."/>
            <person name="Wu W.L."/>
            <person name="Hsu J.L."/>
            <person name="Lin Y.F."/>
            <person name="Huang M.D."/>
            <person name="Li C.Y."/>
            <person name="Huang L."/>
            <person name="Wang Z.W."/>
            <person name="Zhao X."/>
            <person name="Zhong W.Y."/>
            <person name="Peng D.H."/>
            <person name="Ahmad S."/>
            <person name="Lan S."/>
            <person name="Zhang J.S."/>
            <person name="Tsai W.C."/>
            <person name="Van de Peer Y."/>
            <person name="Liu Z.J."/>
        </authorList>
    </citation>
    <scope>NUCLEOTIDE SEQUENCE</scope>
    <source>
        <strain evidence="2">SCP</strain>
    </source>
</reference>
<feature type="region of interest" description="Disordered" evidence="1">
    <location>
        <begin position="93"/>
        <end position="112"/>
    </location>
</feature>
<dbReference type="Proteomes" id="UP001179952">
    <property type="component" value="Unassembled WGS sequence"/>
</dbReference>
<evidence type="ECO:0000256" key="1">
    <source>
        <dbReference type="SAM" id="MobiDB-lite"/>
    </source>
</evidence>